<proteinExistence type="predicted"/>
<evidence type="ECO:0000313" key="2">
    <source>
        <dbReference type="Proteomes" id="UP001147747"/>
    </source>
</evidence>
<dbReference type="Proteomes" id="UP001147747">
    <property type="component" value="Unassembled WGS sequence"/>
</dbReference>
<protein>
    <submittedName>
        <fullName evidence="1">FAD-binding domain containing protein</fullName>
    </submittedName>
</protein>
<dbReference type="AlphaFoldDB" id="A0A9W9W862"/>
<gene>
    <name evidence="1" type="ORF">N7509_002084</name>
</gene>
<sequence length="79" mass="8540">MGDEGFANTTDRHEDFCGARSHSITMYLQKLGSTKFSSSKHSSSSMDPVDWAIRKVAGGAKAGDVDNVLERTGWTFTGP</sequence>
<dbReference type="EMBL" id="JAPZBU010000004">
    <property type="protein sequence ID" value="KAJ5408201.1"/>
    <property type="molecule type" value="Genomic_DNA"/>
</dbReference>
<organism evidence="1 2">
    <name type="scientific">Penicillium cosmopolitanum</name>
    <dbReference type="NCBI Taxonomy" id="1131564"/>
    <lineage>
        <taxon>Eukaryota</taxon>
        <taxon>Fungi</taxon>
        <taxon>Dikarya</taxon>
        <taxon>Ascomycota</taxon>
        <taxon>Pezizomycotina</taxon>
        <taxon>Eurotiomycetes</taxon>
        <taxon>Eurotiomycetidae</taxon>
        <taxon>Eurotiales</taxon>
        <taxon>Aspergillaceae</taxon>
        <taxon>Penicillium</taxon>
    </lineage>
</organism>
<comment type="caution">
    <text evidence="1">The sequence shown here is derived from an EMBL/GenBank/DDBJ whole genome shotgun (WGS) entry which is preliminary data.</text>
</comment>
<reference evidence="1" key="1">
    <citation type="submission" date="2022-12" db="EMBL/GenBank/DDBJ databases">
        <authorList>
            <person name="Petersen C."/>
        </authorList>
    </citation>
    <scope>NUCLEOTIDE SEQUENCE</scope>
    <source>
        <strain evidence="1">IBT 29677</strain>
    </source>
</reference>
<name>A0A9W9W862_9EURO</name>
<keyword evidence="2" id="KW-1185">Reference proteome</keyword>
<dbReference type="GeneID" id="81365701"/>
<accession>A0A9W9W862</accession>
<dbReference type="RefSeq" id="XP_056492516.1">
    <property type="nucleotide sequence ID" value="XM_056626721.1"/>
</dbReference>
<evidence type="ECO:0000313" key="1">
    <source>
        <dbReference type="EMBL" id="KAJ5408201.1"/>
    </source>
</evidence>
<reference evidence="1" key="2">
    <citation type="journal article" date="2023" name="IMA Fungus">
        <title>Comparative genomic study of the Penicillium genus elucidates a diverse pangenome and 15 lateral gene transfer events.</title>
        <authorList>
            <person name="Petersen C."/>
            <person name="Sorensen T."/>
            <person name="Nielsen M.R."/>
            <person name="Sondergaard T.E."/>
            <person name="Sorensen J.L."/>
            <person name="Fitzpatrick D.A."/>
            <person name="Frisvad J.C."/>
            <person name="Nielsen K.L."/>
        </authorList>
    </citation>
    <scope>NUCLEOTIDE SEQUENCE</scope>
    <source>
        <strain evidence="1">IBT 29677</strain>
    </source>
</reference>